<evidence type="ECO:0000313" key="2">
    <source>
        <dbReference type="EMBL" id="KPA36428.1"/>
    </source>
</evidence>
<dbReference type="AlphaFoldDB" id="A0A0M9EN17"/>
<reference evidence="2 3" key="1">
    <citation type="submission" date="2015-04" db="EMBL/GenBank/DDBJ databases">
        <title>The draft genome sequence of Fusarium langsethiae, a T-2/HT-2 mycotoxin producer.</title>
        <authorList>
            <person name="Lysoe E."/>
            <person name="Divon H.H."/>
            <person name="Terzi V."/>
            <person name="Orru L."/>
            <person name="Lamontanara A."/>
            <person name="Kolseth A.-K."/>
            <person name="Frandsen R.J."/>
            <person name="Nielsen K."/>
            <person name="Thrane U."/>
        </authorList>
    </citation>
    <scope>NUCLEOTIDE SEQUENCE [LARGE SCALE GENOMIC DNA]</scope>
    <source>
        <strain evidence="2 3">Fl201059</strain>
    </source>
</reference>
<name>A0A0M9EN17_FUSLA</name>
<dbReference type="Gene3D" id="3.60.15.10">
    <property type="entry name" value="Ribonuclease Z/Hydroxyacylglutathione hydrolase-like"/>
    <property type="match status" value="1"/>
</dbReference>
<sequence>MSKFLQVDVYVAPAIGAVTGMSDPSKQLWSPICCTLIQGPTSAVLVDTPTTAELTKGLIDWVKKTAAGKTLRYIYTTHAHGDHFFGNPMILNEFPQAKSVATSFVVDGMRQFLSESLGTWNGLFPNGQIPEGQVIPEPLPANGEFSIDGHKLLGINVAFSDTAASSFLHVPSLKLVVSGDIVYGECFQHLGEASTAERRRHWLDALGQIEALNPSIIVPGHKRPSQEDGPYLIDFTREYILFFEQELERLEDADQLFEVMKKRYPNRWNDFILHFSCQNSVAEHLAVKSKSQI</sequence>
<keyword evidence="3" id="KW-1185">Reference proteome</keyword>
<proteinExistence type="predicted"/>
<dbReference type="SMART" id="SM00849">
    <property type="entry name" value="Lactamase_B"/>
    <property type="match status" value="1"/>
</dbReference>
<dbReference type="OrthoDB" id="536211at2759"/>
<dbReference type="Pfam" id="PF00753">
    <property type="entry name" value="Lactamase_B"/>
    <property type="match status" value="1"/>
</dbReference>
<feature type="domain" description="Metallo-beta-lactamase" evidence="1">
    <location>
        <begin position="31"/>
        <end position="221"/>
    </location>
</feature>
<accession>A0A0M9EN17</accession>
<dbReference type="Proteomes" id="UP000037904">
    <property type="component" value="Unassembled WGS sequence"/>
</dbReference>
<dbReference type="EMBL" id="JXCE01000645">
    <property type="protein sequence ID" value="KPA36428.1"/>
    <property type="molecule type" value="Genomic_DNA"/>
</dbReference>
<organism evidence="2 3">
    <name type="scientific">Fusarium langsethiae</name>
    <dbReference type="NCBI Taxonomy" id="179993"/>
    <lineage>
        <taxon>Eukaryota</taxon>
        <taxon>Fungi</taxon>
        <taxon>Dikarya</taxon>
        <taxon>Ascomycota</taxon>
        <taxon>Pezizomycotina</taxon>
        <taxon>Sordariomycetes</taxon>
        <taxon>Hypocreomycetidae</taxon>
        <taxon>Hypocreales</taxon>
        <taxon>Nectriaceae</taxon>
        <taxon>Fusarium</taxon>
    </lineage>
</organism>
<evidence type="ECO:0000259" key="1">
    <source>
        <dbReference type="SMART" id="SM00849"/>
    </source>
</evidence>
<dbReference type="SUPFAM" id="SSF56281">
    <property type="entry name" value="Metallo-hydrolase/oxidoreductase"/>
    <property type="match status" value="1"/>
</dbReference>
<gene>
    <name evidence="2" type="ORF">FLAG1_10809</name>
</gene>
<dbReference type="PANTHER" id="PTHR42951">
    <property type="entry name" value="METALLO-BETA-LACTAMASE DOMAIN-CONTAINING"/>
    <property type="match status" value="1"/>
</dbReference>
<dbReference type="PANTHER" id="PTHR42951:SF14">
    <property type="entry name" value="METALLO-BETA-LACTAMASE SUPERFAMILY PROTEIN"/>
    <property type="match status" value="1"/>
</dbReference>
<dbReference type="InterPro" id="IPR050855">
    <property type="entry name" value="NDM-1-like"/>
</dbReference>
<dbReference type="CDD" id="cd07739">
    <property type="entry name" value="metallo-hydrolase-like_MBL-fold"/>
    <property type="match status" value="1"/>
</dbReference>
<dbReference type="InterPro" id="IPR036866">
    <property type="entry name" value="RibonucZ/Hydroxyglut_hydro"/>
</dbReference>
<comment type="caution">
    <text evidence="2">The sequence shown here is derived from an EMBL/GenBank/DDBJ whole genome shotgun (WGS) entry which is preliminary data.</text>
</comment>
<protein>
    <submittedName>
        <fullName evidence="2">Metallo-beta-lactamase protein</fullName>
    </submittedName>
</protein>
<evidence type="ECO:0000313" key="3">
    <source>
        <dbReference type="Proteomes" id="UP000037904"/>
    </source>
</evidence>
<dbReference type="InterPro" id="IPR001279">
    <property type="entry name" value="Metallo-B-lactamas"/>
</dbReference>